<dbReference type="Proteomes" id="UP000683925">
    <property type="component" value="Unassembled WGS sequence"/>
</dbReference>
<sequence length="143" mass="17278">MFCDYNKQYEEALAEMEKQWKSLDLKEGDPYWTDNDGVPRGVQVQVIRRIPGYDFFEPYKHGWRIFKTHKKNMTTEHMLNEHLFGEPGIWQEKFQKIQNYILDSAKPFYTSVQKTMKEMAEKLAERIKKLIGMKCEPYMRKKK</sequence>
<reference evidence="1" key="1">
    <citation type="submission" date="2021-01" db="EMBL/GenBank/DDBJ databases">
        <authorList>
            <consortium name="Genoscope - CEA"/>
            <person name="William W."/>
        </authorList>
    </citation>
    <scope>NUCLEOTIDE SEQUENCE</scope>
</reference>
<proteinExistence type="predicted"/>
<protein>
    <submittedName>
        <fullName evidence="1">Uncharacterized protein</fullName>
    </submittedName>
</protein>
<dbReference type="EMBL" id="CAJJDP010000109">
    <property type="protein sequence ID" value="CAD8195686.1"/>
    <property type="molecule type" value="Genomic_DNA"/>
</dbReference>
<organism evidence="1 2">
    <name type="scientific">Paramecium octaurelia</name>
    <dbReference type="NCBI Taxonomy" id="43137"/>
    <lineage>
        <taxon>Eukaryota</taxon>
        <taxon>Sar</taxon>
        <taxon>Alveolata</taxon>
        <taxon>Ciliophora</taxon>
        <taxon>Intramacronucleata</taxon>
        <taxon>Oligohymenophorea</taxon>
        <taxon>Peniculida</taxon>
        <taxon>Parameciidae</taxon>
        <taxon>Paramecium</taxon>
    </lineage>
</organism>
<evidence type="ECO:0000313" key="2">
    <source>
        <dbReference type="Proteomes" id="UP000683925"/>
    </source>
</evidence>
<accession>A0A8S1X836</accession>
<name>A0A8S1X836_PAROT</name>
<comment type="caution">
    <text evidence="1">The sequence shown here is derived from an EMBL/GenBank/DDBJ whole genome shotgun (WGS) entry which is preliminary data.</text>
</comment>
<dbReference type="AlphaFoldDB" id="A0A8S1X836"/>
<keyword evidence="2" id="KW-1185">Reference proteome</keyword>
<evidence type="ECO:0000313" key="1">
    <source>
        <dbReference type="EMBL" id="CAD8195686.1"/>
    </source>
</evidence>
<gene>
    <name evidence="1" type="ORF">POCTA_138.1.T1090202</name>
</gene>